<accession>A0A1X6Z1E5</accession>
<name>A0A1X6Z1E5_9RHOB</name>
<evidence type="ECO:0000259" key="2">
    <source>
        <dbReference type="Pfam" id="PF04575"/>
    </source>
</evidence>
<dbReference type="Gene3D" id="1.25.40.10">
    <property type="entry name" value="Tetratricopeptide repeat domain"/>
    <property type="match status" value="1"/>
</dbReference>
<dbReference type="SUPFAM" id="SSF48452">
    <property type="entry name" value="TPR-like"/>
    <property type="match status" value="1"/>
</dbReference>
<dbReference type="Proteomes" id="UP000193963">
    <property type="component" value="Unassembled WGS sequence"/>
</dbReference>
<proteinExistence type="predicted"/>
<evidence type="ECO:0000256" key="1">
    <source>
        <dbReference type="SAM" id="MobiDB-lite"/>
    </source>
</evidence>
<evidence type="ECO:0000313" key="3">
    <source>
        <dbReference type="EMBL" id="SLN37601.1"/>
    </source>
</evidence>
<evidence type="ECO:0000313" key="4">
    <source>
        <dbReference type="Proteomes" id="UP000193963"/>
    </source>
</evidence>
<sequence>MRGNRSVRETPRGRPGAQSRLRRRGPGRGPSGLRLSLGLIAALAVTALPGPSAVAQVSTPAAAATDTDSTHRLNAEQMRRLAALRMARGDAPMTVALSRALLERDPEDLSALLLLAQGERALGRYDTAIDAATRAWGVAATPEERYAAAMVRAQALSSAGHRTRAQLWLRRATEEAPDARTRARAIRDFKFVRLRNPWSTQLRFAVTPTDNVNNGSAEDTFTIDGLPFEFILSGSAKALSGVELSFGADTRYRLAETPRRATDLLLRVSHSTYVLSDDAQDAAPEAEGRDFATSSLSAGLSRRIMFGDKKNELVLTGWAGQNWYGGDPYGHFLRAGARFSRSIDPRNRLTTGLTLEARRGDDAPEADVGLLSLSWDHAWTGGQLSLYGVATRSVSDSVTADYRDLRLGARLAPDMDWLEAALGADPAFTLEARTRNFDASPYTFDGRRDEELMAGVEVVFRDVDYYGFNPVMTLESSVTSSNVSLNESDRTGLGLSIRSAF</sequence>
<feature type="domain" description="Surface lipoprotein assembly modifier C-terminal" evidence="2">
    <location>
        <begin position="198"/>
        <end position="492"/>
    </location>
</feature>
<dbReference type="InterPro" id="IPR011990">
    <property type="entry name" value="TPR-like_helical_dom_sf"/>
</dbReference>
<dbReference type="EMBL" id="FWFN01000003">
    <property type="protein sequence ID" value="SLN37601.1"/>
    <property type="molecule type" value="Genomic_DNA"/>
</dbReference>
<reference evidence="3 4" key="1">
    <citation type="submission" date="2017-03" db="EMBL/GenBank/DDBJ databases">
        <authorList>
            <person name="Afonso C.L."/>
            <person name="Miller P.J."/>
            <person name="Scott M.A."/>
            <person name="Spackman E."/>
            <person name="Goraichik I."/>
            <person name="Dimitrov K.M."/>
            <person name="Suarez D.L."/>
            <person name="Swayne D.E."/>
        </authorList>
    </citation>
    <scope>NUCLEOTIDE SEQUENCE [LARGE SCALE GENOMIC DNA]</scope>
    <source>
        <strain evidence="3 4">CECT 7751</strain>
    </source>
</reference>
<dbReference type="AlphaFoldDB" id="A0A1X6Z1E5"/>
<keyword evidence="4" id="KW-1185">Reference proteome</keyword>
<gene>
    <name evidence="3" type="ORF">PSM7751_01666</name>
</gene>
<protein>
    <recommendedName>
        <fullName evidence="2">Surface lipoprotein assembly modifier C-terminal domain-containing protein</fullName>
    </recommendedName>
</protein>
<feature type="compositionally biased region" description="Basic and acidic residues" evidence="1">
    <location>
        <begin position="1"/>
        <end position="12"/>
    </location>
</feature>
<feature type="region of interest" description="Disordered" evidence="1">
    <location>
        <begin position="1"/>
        <end position="30"/>
    </location>
</feature>
<dbReference type="InterPro" id="IPR007655">
    <property type="entry name" value="Slam_C"/>
</dbReference>
<organism evidence="3 4">
    <name type="scientific">Pseudooceanicola marinus</name>
    <dbReference type="NCBI Taxonomy" id="396013"/>
    <lineage>
        <taxon>Bacteria</taxon>
        <taxon>Pseudomonadati</taxon>
        <taxon>Pseudomonadota</taxon>
        <taxon>Alphaproteobacteria</taxon>
        <taxon>Rhodobacterales</taxon>
        <taxon>Paracoccaceae</taxon>
        <taxon>Pseudooceanicola</taxon>
    </lineage>
</organism>
<dbReference type="Pfam" id="PF04575">
    <property type="entry name" value="SlipAM"/>
    <property type="match status" value="1"/>
</dbReference>